<feature type="transmembrane region" description="Helical" evidence="7">
    <location>
        <begin position="1181"/>
        <end position="1207"/>
    </location>
</feature>
<dbReference type="GO" id="GO:0050982">
    <property type="term" value="P:detection of mechanical stimulus"/>
    <property type="evidence" value="ECO:0007669"/>
    <property type="project" value="TreeGrafter"/>
</dbReference>
<feature type="region of interest" description="Disordered" evidence="6">
    <location>
        <begin position="2035"/>
        <end position="2140"/>
    </location>
</feature>
<feature type="transmembrane region" description="Helical" evidence="7">
    <location>
        <begin position="41"/>
        <end position="61"/>
    </location>
</feature>
<evidence type="ECO:0000313" key="12">
    <source>
        <dbReference type="Proteomes" id="UP001438707"/>
    </source>
</evidence>
<dbReference type="GO" id="GO:0071260">
    <property type="term" value="P:cellular response to mechanical stimulus"/>
    <property type="evidence" value="ECO:0007669"/>
    <property type="project" value="TreeGrafter"/>
</dbReference>
<feature type="transmembrane region" description="Helical" evidence="7">
    <location>
        <begin position="1547"/>
        <end position="1565"/>
    </location>
</feature>
<evidence type="ECO:0000259" key="9">
    <source>
        <dbReference type="Pfam" id="PF23188"/>
    </source>
</evidence>
<evidence type="ECO:0000256" key="1">
    <source>
        <dbReference type="ARBA" id="ARBA00004141"/>
    </source>
</evidence>
<feature type="compositionally biased region" description="Low complexity" evidence="6">
    <location>
        <begin position="2067"/>
        <end position="2088"/>
    </location>
</feature>
<dbReference type="Pfam" id="PF24874">
    <property type="entry name" value="Piezo_THU9_anchor"/>
    <property type="match status" value="1"/>
</dbReference>
<feature type="domain" description="Piezo THU9 and anchor" evidence="10">
    <location>
        <begin position="2161"/>
        <end position="2397"/>
    </location>
</feature>
<feature type="transmembrane region" description="Helical" evidence="7">
    <location>
        <begin position="944"/>
        <end position="963"/>
    </location>
</feature>
<feature type="transmembrane region" description="Helical" evidence="7">
    <location>
        <begin position="585"/>
        <end position="604"/>
    </location>
</feature>
<feature type="region of interest" description="Disordered" evidence="6">
    <location>
        <begin position="352"/>
        <end position="374"/>
    </location>
</feature>
<evidence type="ECO:0000256" key="2">
    <source>
        <dbReference type="ARBA" id="ARBA00007821"/>
    </source>
</evidence>
<feature type="transmembrane region" description="Helical" evidence="7">
    <location>
        <begin position="1491"/>
        <end position="1512"/>
    </location>
</feature>
<evidence type="ECO:0000256" key="4">
    <source>
        <dbReference type="ARBA" id="ARBA00022989"/>
    </source>
</evidence>
<evidence type="ECO:0008006" key="13">
    <source>
        <dbReference type="Google" id="ProtNLM"/>
    </source>
</evidence>
<name>A0AAW1S8A9_9CHLO</name>
<feature type="transmembrane region" description="Helical" evidence="7">
    <location>
        <begin position="286"/>
        <end position="304"/>
    </location>
</feature>
<dbReference type="InterPro" id="IPR056770">
    <property type="entry name" value="Piezo_THU9_anchor"/>
</dbReference>
<dbReference type="PANTHER" id="PTHR13167:SF25">
    <property type="entry name" value="PIEZO-TYPE MECHANOSENSITIVE ION CHANNEL COMPONENT"/>
    <property type="match status" value="1"/>
</dbReference>
<dbReference type="GO" id="GO:0042391">
    <property type="term" value="P:regulation of membrane potential"/>
    <property type="evidence" value="ECO:0007669"/>
    <property type="project" value="TreeGrafter"/>
</dbReference>
<protein>
    <recommendedName>
        <fullName evidence="13">Piezo-type mechanosensitive ion channel component</fullName>
    </recommendedName>
</protein>
<dbReference type="InterPro" id="IPR056768">
    <property type="entry name" value="THU_Piezo"/>
</dbReference>
<dbReference type="GO" id="GO:0008381">
    <property type="term" value="F:mechanosensitive monoatomic ion channel activity"/>
    <property type="evidence" value="ECO:0007669"/>
    <property type="project" value="InterPro"/>
</dbReference>
<feature type="transmembrane region" description="Helical" evidence="7">
    <location>
        <begin position="811"/>
        <end position="831"/>
    </location>
</feature>
<feature type="transmembrane region" description="Helical" evidence="7">
    <location>
        <begin position="616"/>
        <end position="634"/>
    </location>
</feature>
<organism evidence="11 12">
    <name type="scientific">Apatococcus lobatus</name>
    <dbReference type="NCBI Taxonomy" id="904363"/>
    <lineage>
        <taxon>Eukaryota</taxon>
        <taxon>Viridiplantae</taxon>
        <taxon>Chlorophyta</taxon>
        <taxon>core chlorophytes</taxon>
        <taxon>Trebouxiophyceae</taxon>
        <taxon>Chlorellales</taxon>
        <taxon>Chlorellaceae</taxon>
        <taxon>Apatococcus</taxon>
    </lineage>
</organism>
<evidence type="ECO:0000313" key="11">
    <source>
        <dbReference type="EMBL" id="KAK9841683.1"/>
    </source>
</evidence>
<evidence type="ECO:0000256" key="5">
    <source>
        <dbReference type="ARBA" id="ARBA00023136"/>
    </source>
</evidence>
<sequence length="2751" mass="300959">MQSADTVVSIEQNRRPGSYHPNHGILAGCLLLAVAASNRSLAGLFFLIAYGVWGSICVTWADSSAGHQASRILWGLAAAASGILAVLQLCLQAAFTFGDPDWSENPQADAVLQFIGFAQARSGFALALAVVPPLLCLLGAFAEAQYVASKRPACSGQPTAPVQLPVRLQLGSRPEQEPQAPAQYSLPGSCLAVCLACAALIWPSVAAFPYAVSVVVAICCWALQWQLDALPRALVASLQAYSGVHTLLLYVLHSSYSLQHLLPPMGNWAQFIGTSNGSTADLLLQAAQWLFLVVVYGSAGFILWEQSHAELVDEAVEGEVPATPASVQSGEGLLAPGFLGSIPPRRASARLSVSGRRPSMRERPAPVEPPPPAGKMKKHAAYLRVLIPFFLQTCVTTWKDTTADPAFTAVALAAFSMVQPSAAGAACLLLGLWCSLAPAAAGKKLLAAASPLLLLLLALWALASYAATVLAHAIHLPNIYKSIGVAIFAAPPPLCLVISGQLLLVLSAAGLVQRQTTTRSSATPTSAALDQAQMALPSLTSLAPSDAWRAIGLGLGTILWYAGFLAIPAVVYVAGIAVWSWLNAAYLVFLLSHLLWYNAWLAPPPKAALLPFAKHHLLRLYASAHLAALYLMLVDNLEGMPGILHGLLPGSVLSSLGMSEPSMAKGLLPPLLCIVLGTIHAGLGTWLRRSQGLPVVEAFQDADAGHQPRWPCHPAAIIRLGKLTTSAGSLILALLLYVLLIRSCPIALIGICHLPLLVMVFLFPPLRGRYCVVNDMEQPLETSVPHLLHLSSQRFESDSFFKWVEAPTWRWAPMLLLALYATADFLAQYLLAATPLATILPPDVRDFMKVVVGISTDASGLQLALLLLRPLSILASLCLFRFGFVVGTLEVHHEQESMGPTELEQKRAQRQLTFTALCKRILILHSSKLVVLAAFLAAVQQPGALGWLLVGGVVLVCPILSWASGLRIKYRLLVAILTCLDLLATAWMVLQYSVQIPWIQALLGPPEGVLAKLAVWTGLRLNASSRSNLEYMLRAKFLLLLAVNLKQRSLRWWRHLPAAVKQAAGPGSACCLFWPPPGIEVEQHPSLGMWMWIKSSSLFTLLQLAGQDASRRVSQSASRVLHAVDWPVDAEGSRAAEAEPGTSQQGSSTASQSSAARQLRTAWFAAQDQTERFWANWGMEVNLAALLLAAFFALNALSLVYMAIVALGMSLPAGKRRAFWHWAVVPILGLLLLGQYSILLGVPPVDFSTGGRDQQLLAAAGHASSIQLLPQSRAVSLAQGHRHLLQLPFGDDSVGFTYLPDNDDGDDDEHHRHWIAHPEQSLQDWLGYGRIDPGALWLLFLSFAACVFQVRYDLWHHRNHNSSTGNDTVEYSHLEETATPHVPNGNALEGTSFEDEDAFDPDQIPVASAPYDRRSRNLQRVSWMPVEHALKPEWSWADWVRYWFYRYYTDGVLVAVVALCALDNDIIHAAYLAIALLLFRQRDQLREQGNFLFKWLVIYNFLVMLTTIVYQAPLYQLLHRNPPDGSEGCTLAHILGLYKLTGSTGQAFTLGLSGTSADLILWLIARIQLRIFRTNSHARAVQCMRDELAEEAQQLVQRQQLDRQAQLEAVMEASFLRTQRERRVQHLKEGISRTNGAIGVDPSLLEIGQGIGSPGAHGRSDAAGPAAHLLQVQASHTLSPSVEHTNKPEQLSLATQGAGQKEPWWWSWTARTWRRSDTDSYLCYSLFFAVFFTDYSLIAVVYHASLFLYAILAQQPSTQFWQAILLYTEGVLIAQYVFLIPTRLECDFLTESVKNALDAVGIHGSAVRCIPIFAVYLAVLVHTFNLARVQAAHRTSSRVRLLDLLRETESTSSTLSLHRPQVSTAWIQNIADSSVISCVNCWEFLKRTCTRAERPLHFLKLELALTPRYDLTEEDGQQQLEAQLQDMLDYARDVDQQALGQSQEQAQGPTEDIISAKVGATGLAHTGPLRLVFLQQDQPRSQEHVSVIFEVKAEQGTAASSTLSTLFRFPRLCRSLKPAQQAAQALERWQAVQQAQSLMPPPGDSAAQTESQATADRASQPAANDTGSQAAADASSQAGPSGLSSYPLSSPPSPVWHQQQSTPFQQPQSQATPGKDSGRHDHDRGDESSDEGTWRQDDGPLDAAALPRIIAAEAHSRPEEDWYAATVFVDLVAFVYTVIRYQAIADSTTSLAEISVVPLDFLLILLLLFTFMVLDRLAYTLGSHFGKATLLWSQMAIFYPFVMNLFWSANTGTHARSDLRIILLLKTLSFTFSALQLRHGYPPPASYRGGQGRHAFVFMRHCNMPGWLGLKIFAAIPFLYELRAILDWACTPTTLRLNDWFKLEDINISLYTVAYDRMTRARKRLGQRQPRYSKLLQGGLLFLGLLLVLWAPLIVFSTGNPSYQVPQITSFSVNATLGSNFTAHGFARAATFPLFSAGERRVQSPWVTNASSIPDVLRDEYAPNQVQLLCASEDSDRFWHVPPPAAQALQSVLERDEVVVAFAWSILRSNPAVSSHGGPLCHGTTNVTLSPQSRSELQDILQGSRQTARLMAVNRSRGGDEDGDPHLYNLFLLLAGDACKPVFLRSSPSDTRSPLNAGVACNITLHGEPRDGNAWWSLTCGAITAKGADILPSQHGWNSCPDGSSGPQLVAVLDRVQGGRLGAALSSFGITGLYITFVFTIGRFLRLGIQDARTRILYEDLPTTKRLAILCQDIYIARAEGQLLLEEELYWALINIFRSPAVLFDLTKKSQ</sequence>
<comment type="subcellular location">
    <subcellularLocation>
        <location evidence="1">Membrane</location>
        <topology evidence="1">Multi-pass membrane protein</topology>
    </subcellularLocation>
</comment>
<feature type="transmembrane region" description="Helical" evidence="7">
    <location>
        <begin position="1721"/>
        <end position="1752"/>
    </location>
</feature>
<feature type="transmembrane region" description="Helical" evidence="7">
    <location>
        <begin position="124"/>
        <end position="142"/>
    </location>
</feature>
<feature type="transmembrane region" description="Helical" evidence="7">
    <location>
        <begin position="2162"/>
        <end position="2179"/>
    </location>
</feature>
<dbReference type="Pfam" id="PF23188">
    <property type="entry name" value="THU_Piezo1"/>
    <property type="match status" value="1"/>
</dbReference>
<dbReference type="InterPro" id="IPR031334">
    <property type="entry name" value="Piezo_cap_dom"/>
</dbReference>
<feature type="transmembrane region" description="Helical" evidence="7">
    <location>
        <begin position="912"/>
        <end position="938"/>
    </location>
</feature>
<feature type="compositionally biased region" description="Low complexity" evidence="6">
    <location>
        <begin position="2098"/>
        <end position="2110"/>
    </location>
</feature>
<evidence type="ECO:0000259" key="10">
    <source>
        <dbReference type="Pfam" id="PF24874"/>
    </source>
</evidence>
<feature type="transmembrane region" description="Helical" evidence="7">
    <location>
        <begin position="2375"/>
        <end position="2396"/>
    </location>
</feature>
<dbReference type="GO" id="GO:0016020">
    <property type="term" value="C:membrane"/>
    <property type="evidence" value="ECO:0007669"/>
    <property type="project" value="UniProtKB-SubCell"/>
</dbReference>
<dbReference type="EMBL" id="JALJOS010000003">
    <property type="protein sequence ID" value="KAK9841683.1"/>
    <property type="molecule type" value="Genomic_DNA"/>
</dbReference>
<feature type="transmembrane region" description="Helical" evidence="7">
    <location>
        <begin position="208"/>
        <end position="227"/>
    </location>
</feature>
<feature type="transmembrane region" description="Helical" evidence="7">
    <location>
        <begin position="1764"/>
        <end position="1784"/>
    </location>
</feature>
<keyword evidence="12" id="KW-1185">Reference proteome</keyword>
<accession>A0AAW1S8A9</accession>
<feature type="transmembrane region" description="Helical" evidence="7">
    <location>
        <begin position="723"/>
        <end position="740"/>
    </location>
</feature>
<keyword evidence="4 7" id="KW-1133">Transmembrane helix</keyword>
<dbReference type="GO" id="GO:0005261">
    <property type="term" value="F:monoatomic cation channel activity"/>
    <property type="evidence" value="ECO:0007669"/>
    <property type="project" value="TreeGrafter"/>
</dbReference>
<feature type="transmembrane region" description="Helical" evidence="7">
    <location>
        <begin position="558"/>
        <end position="579"/>
    </location>
</feature>
<feature type="transmembrane region" description="Helical" evidence="7">
    <location>
        <begin position="1219"/>
        <end position="1242"/>
    </location>
</feature>
<feature type="transmembrane region" description="Helical" evidence="7">
    <location>
        <begin position="2229"/>
        <end position="2247"/>
    </location>
</feature>
<dbReference type="PANTHER" id="PTHR13167">
    <property type="entry name" value="PIEZO-TYPE MECHANOSENSITIVE ION CHANNEL COMPONENT"/>
    <property type="match status" value="1"/>
</dbReference>
<feature type="transmembrane region" description="Helical" evidence="7">
    <location>
        <begin position="483"/>
        <end position="512"/>
    </location>
</feature>
<dbReference type="Pfam" id="PF12166">
    <property type="entry name" value="Piezo_cap"/>
    <property type="match status" value="1"/>
</dbReference>
<evidence type="ECO:0000256" key="3">
    <source>
        <dbReference type="ARBA" id="ARBA00022692"/>
    </source>
</evidence>
<evidence type="ECO:0000256" key="7">
    <source>
        <dbReference type="SAM" id="Phobius"/>
    </source>
</evidence>
<keyword evidence="3 7" id="KW-0812">Transmembrane</keyword>
<feature type="transmembrane region" description="Helical" evidence="7">
    <location>
        <begin position="1805"/>
        <end position="1827"/>
    </location>
</feature>
<comment type="similarity">
    <text evidence="2">Belongs to the PIEZO (TC 1.A.75) family.</text>
</comment>
<dbReference type="Proteomes" id="UP001438707">
    <property type="component" value="Unassembled WGS sequence"/>
</dbReference>
<feature type="transmembrane region" description="Helical" evidence="7">
    <location>
        <begin position="746"/>
        <end position="766"/>
    </location>
</feature>
<dbReference type="InterPro" id="IPR027272">
    <property type="entry name" value="Piezo"/>
</dbReference>
<evidence type="ECO:0000256" key="6">
    <source>
        <dbReference type="SAM" id="MobiDB-lite"/>
    </source>
</evidence>
<feature type="transmembrane region" description="Helical" evidence="7">
    <location>
        <begin position="2191"/>
        <end position="2214"/>
    </location>
</feature>
<feature type="transmembrane region" description="Helical" evidence="7">
    <location>
        <begin position="970"/>
        <end position="990"/>
    </location>
</feature>
<feature type="transmembrane region" description="Helical" evidence="7">
    <location>
        <begin position="1335"/>
        <end position="1352"/>
    </location>
</feature>
<feature type="domain" description="Piezo transmembrane helical unit" evidence="9">
    <location>
        <begin position="1720"/>
        <end position="1828"/>
    </location>
</feature>
<feature type="transmembrane region" description="Helical" evidence="7">
    <location>
        <begin position="73"/>
        <end position="95"/>
    </location>
</feature>
<evidence type="ECO:0000259" key="8">
    <source>
        <dbReference type="Pfam" id="PF12166"/>
    </source>
</evidence>
<proteinExistence type="inferred from homology"/>
<feature type="compositionally biased region" description="Basic and acidic residues" evidence="6">
    <location>
        <begin position="2116"/>
        <end position="2138"/>
    </location>
</feature>
<comment type="caution">
    <text evidence="11">The sequence shown here is derived from an EMBL/GenBank/DDBJ whole genome shotgun (WGS) entry which is preliminary data.</text>
</comment>
<feature type="transmembrane region" description="Helical" evidence="7">
    <location>
        <begin position="410"/>
        <end position="433"/>
    </location>
</feature>
<keyword evidence="5 7" id="KW-0472">Membrane</keyword>
<feature type="transmembrane region" description="Helical" evidence="7">
    <location>
        <begin position="445"/>
        <end position="463"/>
    </location>
</feature>
<reference evidence="11 12" key="1">
    <citation type="journal article" date="2024" name="Nat. Commun.">
        <title>Phylogenomics reveals the evolutionary origins of lichenization in chlorophyte algae.</title>
        <authorList>
            <person name="Puginier C."/>
            <person name="Libourel C."/>
            <person name="Otte J."/>
            <person name="Skaloud P."/>
            <person name="Haon M."/>
            <person name="Grisel S."/>
            <person name="Petersen M."/>
            <person name="Berrin J.G."/>
            <person name="Delaux P.M."/>
            <person name="Dal Grande F."/>
            <person name="Keller J."/>
        </authorList>
    </citation>
    <scope>NUCLEOTIDE SEQUENCE [LARGE SCALE GENOMIC DNA]</scope>
    <source>
        <strain evidence="11 12">SAG 2145</strain>
    </source>
</reference>
<feature type="transmembrane region" description="Helical" evidence="7">
    <location>
        <begin position="2661"/>
        <end position="2685"/>
    </location>
</feature>
<gene>
    <name evidence="11" type="ORF">WJX74_010072</name>
</gene>
<feature type="domain" description="Piezo non-specific cation channel cap" evidence="8">
    <location>
        <begin position="2460"/>
        <end position="2748"/>
    </location>
</feature>